<proteinExistence type="predicted"/>
<protein>
    <submittedName>
        <fullName evidence="1">Flagellar protein (FlbD)</fullName>
    </submittedName>
</protein>
<organism evidence="1 2">
    <name type="scientific">Anoxybacillus thermarum</name>
    <dbReference type="NCBI Taxonomy" id="404937"/>
    <lineage>
        <taxon>Bacteria</taxon>
        <taxon>Bacillati</taxon>
        <taxon>Bacillota</taxon>
        <taxon>Bacilli</taxon>
        <taxon>Bacillales</taxon>
        <taxon>Anoxybacillaceae</taxon>
        <taxon>Anoxybacillus</taxon>
    </lineage>
</organism>
<keyword evidence="2" id="KW-1185">Reference proteome</keyword>
<keyword evidence="1" id="KW-0966">Cell projection</keyword>
<dbReference type="PANTHER" id="PTHR39185">
    <property type="entry name" value="SWARMING MOTILITY PROTEIN SWRD"/>
    <property type="match status" value="1"/>
</dbReference>
<dbReference type="AlphaFoldDB" id="A0A0D0S0W2"/>
<accession>A0A0D0S0W2</accession>
<gene>
    <name evidence="1" type="ORF">LH47_00660</name>
</gene>
<dbReference type="InterPro" id="IPR009384">
    <property type="entry name" value="SwrD-like"/>
</dbReference>
<dbReference type="RefSeq" id="WP_043964761.1">
    <property type="nucleotide sequence ID" value="NZ_JXTH01000008.1"/>
</dbReference>
<comment type="caution">
    <text evidence="1">The sequence shown here is derived from an EMBL/GenBank/DDBJ whole genome shotgun (WGS) entry which is preliminary data.</text>
</comment>
<dbReference type="Pfam" id="PF06289">
    <property type="entry name" value="FlbD"/>
    <property type="match status" value="1"/>
</dbReference>
<keyword evidence="1" id="KW-0969">Cilium</keyword>
<reference evidence="1 2" key="1">
    <citation type="submission" date="2015-01" db="EMBL/GenBank/DDBJ databases">
        <title>Draft genome of Anoxybacillus thermarum strain AF/04.</title>
        <authorList>
            <person name="Poli A."/>
            <person name="Nicolaus B."/>
            <person name="Chan K.-G."/>
            <person name="Kahar U.M."/>
            <person name="Yaakob A.S."/>
            <person name="Chan C.S."/>
            <person name="Goh K.M."/>
        </authorList>
    </citation>
    <scope>NUCLEOTIDE SEQUENCE [LARGE SCALE GENOMIC DNA]</scope>
    <source>
        <strain evidence="1 2">AF/04</strain>
    </source>
</reference>
<dbReference type="PATRIC" id="fig|404937.3.peg.677"/>
<dbReference type="Proteomes" id="UP000032102">
    <property type="component" value="Unassembled WGS sequence"/>
</dbReference>
<name>A0A0D0S0W2_9BACL</name>
<evidence type="ECO:0000313" key="1">
    <source>
        <dbReference type="EMBL" id="KIQ95250.1"/>
    </source>
</evidence>
<evidence type="ECO:0000313" key="2">
    <source>
        <dbReference type="Proteomes" id="UP000032102"/>
    </source>
</evidence>
<sequence length="75" mass="8619">MIRLTRLNGKPFTLNAIYIEQVEAFPDTTITLTNGKKFVVRESVEDVMLLVETFYRNISVLGLRRDAEGSDVERQ</sequence>
<dbReference type="EMBL" id="JXTH01000008">
    <property type="protein sequence ID" value="KIQ95250.1"/>
    <property type="molecule type" value="Genomic_DNA"/>
</dbReference>
<keyword evidence="1" id="KW-0282">Flagellum</keyword>
<dbReference type="PANTHER" id="PTHR39185:SF1">
    <property type="entry name" value="SWARMING MOTILITY PROTEIN SWRD"/>
    <property type="match status" value="1"/>
</dbReference>